<organism evidence="2">
    <name type="scientific">Candidatus Kentrum sp. LFY</name>
    <dbReference type="NCBI Taxonomy" id="2126342"/>
    <lineage>
        <taxon>Bacteria</taxon>
        <taxon>Pseudomonadati</taxon>
        <taxon>Pseudomonadota</taxon>
        <taxon>Gammaproteobacteria</taxon>
        <taxon>Candidatus Kentrum</taxon>
    </lineage>
</organism>
<gene>
    <name evidence="2" type="ORF">BECKLFY1418A_GA0070994_11166</name>
</gene>
<proteinExistence type="predicted"/>
<feature type="region of interest" description="Disordered" evidence="1">
    <location>
        <begin position="33"/>
        <end position="85"/>
    </location>
</feature>
<accession>A0A450V6L1</accession>
<evidence type="ECO:0000256" key="1">
    <source>
        <dbReference type="SAM" id="MobiDB-lite"/>
    </source>
</evidence>
<name>A0A450V6L1_9GAMM</name>
<protein>
    <submittedName>
        <fullName evidence="2">Uncharacterized protein</fullName>
    </submittedName>
</protein>
<dbReference type="EMBL" id="CAADFH010000116">
    <property type="protein sequence ID" value="VFK00410.1"/>
    <property type="molecule type" value="Genomic_DNA"/>
</dbReference>
<evidence type="ECO:0000313" key="2">
    <source>
        <dbReference type="EMBL" id="VFK00410.1"/>
    </source>
</evidence>
<reference evidence="2" key="1">
    <citation type="submission" date="2019-02" db="EMBL/GenBank/DDBJ databases">
        <authorList>
            <person name="Gruber-Vodicka R. H."/>
            <person name="Seah K. B. B."/>
        </authorList>
    </citation>
    <scope>NUCLEOTIDE SEQUENCE</scope>
    <source>
        <strain evidence="2">BECK_M6</strain>
    </source>
</reference>
<dbReference type="AlphaFoldDB" id="A0A450V6L1"/>
<sequence length="85" mass="9330">MALHPDFPTSPHHILDPEVRWFPADEALRETTMDKLMPPPGGAVAAQGEGVPRQRLRGGEQDEPEPACLVVRRTAPATRKGHHHG</sequence>